<dbReference type="EMBL" id="MRVG01000012">
    <property type="protein sequence ID" value="PMB64571.1"/>
    <property type="molecule type" value="Genomic_DNA"/>
</dbReference>
<name>A0A2N6NBB8_BEABA</name>
<organism evidence="2 3">
    <name type="scientific">Beauveria bassiana</name>
    <name type="common">White muscardine disease fungus</name>
    <name type="synonym">Tritirachium shiotae</name>
    <dbReference type="NCBI Taxonomy" id="176275"/>
    <lineage>
        <taxon>Eukaryota</taxon>
        <taxon>Fungi</taxon>
        <taxon>Dikarya</taxon>
        <taxon>Ascomycota</taxon>
        <taxon>Pezizomycotina</taxon>
        <taxon>Sordariomycetes</taxon>
        <taxon>Hypocreomycetidae</taxon>
        <taxon>Hypocreales</taxon>
        <taxon>Cordycipitaceae</taxon>
        <taxon>Beauveria</taxon>
    </lineage>
</organism>
<dbReference type="InterPro" id="IPR046341">
    <property type="entry name" value="SET_dom_sf"/>
</dbReference>
<protein>
    <recommendedName>
        <fullName evidence="4">SET domain-containing protein</fullName>
    </recommendedName>
</protein>
<reference evidence="2 3" key="1">
    <citation type="journal article" date="2016" name="Appl. Microbiol. Biotechnol.">
        <title>Characterization of T-DNA insertion mutants with decreased virulence in the entomopathogenic fungus Beauveria bassiana JEF-007.</title>
        <authorList>
            <person name="Kim S."/>
            <person name="Lee S.J."/>
            <person name="Nai Y.S."/>
            <person name="Yu J.S."/>
            <person name="Lee M.R."/>
            <person name="Yang Y.T."/>
            <person name="Kim J.S."/>
        </authorList>
    </citation>
    <scope>NUCLEOTIDE SEQUENCE [LARGE SCALE GENOMIC DNA]</scope>
    <source>
        <strain evidence="2 3">JEF-007</strain>
    </source>
</reference>
<evidence type="ECO:0000313" key="3">
    <source>
        <dbReference type="Proteomes" id="UP000235728"/>
    </source>
</evidence>
<accession>A0A2N6NBB8</accession>
<evidence type="ECO:0000313" key="2">
    <source>
        <dbReference type="EMBL" id="PMB64571.1"/>
    </source>
</evidence>
<proteinExistence type="predicted"/>
<evidence type="ECO:0000256" key="1">
    <source>
        <dbReference type="SAM" id="MobiDB-lite"/>
    </source>
</evidence>
<feature type="compositionally biased region" description="Acidic residues" evidence="1">
    <location>
        <begin position="215"/>
        <end position="233"/>
    </location>
</feature>
<evidence type="ECO:0008006" key="4">
    <source>
        <dbReference type="Google" id="ProtNLM"/>
    </source>
</evidence>
<sequence>MSRPKNWPSTLPYLTAPLHGKDLTPAHLAAIRTKPSSSASSTADVPVISAADTPPLPCPRVKIQPITTPASHPALGQCGLFAARNLAPGTLILAYLGRVHAGGGSAAAAGKSSSDYDLWLDREADVAVDAAACGNEARFVNDYRGVGPARPNAEFRPAFCERWGEVCVGVWVMAAAAAGRKGKGQGGKGGIRKGEEILVSYGKGFWEERRREKEEGEEEEVEEEEEAEEEEEGGSERKGA</sequence>
<dbReference type="OMA" id="AVWAGPH"/>
<comment type="caution">
    <text evidence="2">The sequence shown here is derived from an EMBL/GenBank/DDBJ whole genome shotgun (WGS) entry which is preliminary data.</text>
</comment>
<feature type="region of interest" description="Disordered" evidence="1">
    <location>
        <begin position="208"/>
        <end position="240"/>
    </location>
</feature>
<dbReference type="Proteomes" id="UP000235728">
    <property type="component" value="Unassembled WGS sequence"/>
</dbReference>
<dbReference type="SUPFAM" id="SSF82199">
    <property type="entry name" value="SET domain"/>
    <property type="match status" value="1"/>
</dbReference>
<dbReference type="AlphaFoldDB" id="A0A2N6NBB8"/>
<gene>
    <name evidence="2" type="ORF">BM221_009411</name>
</gene>
<dbReference type="Gene3D" id="2.170.270.10">
    <property type="entry name" value="SET domain"/>
    <property type="match status" value="1"/>
</dbReference>